<dbReference type="PANTHER" id="PTHR34987:SF6">
    <property type="entry name" value="ALPHA-L-RHAMNOSIDASE SIX-HAIRPIN GLYCOSIDASE DOMAIN-CONTAINING PROTEIN"/>
    <property type="match status" value="1"/>
</dbReference>
<gene>
    <name evidence="3" type="ORF">BvMPK_3877</name>
</gene>
<dbReference type="InterPro" id="IPR008928">
    <property type="entry name" value="6-hairpin_glycosidase_sf"/>
</dbReference>
<feature type="domain" description="Alpha-L-rhamnosidase six-hairpin glycosidase" evidence="1">
    <location>
        <begin position="216"/>
        <end position="406"/>
    </location>
</feature>
<dbReference type="PATRIC" id="fig|821.40.peg.4649"/>
<dbReference type="Proteomes" id="UP000061587">
    <property type="component" value="Chromosome"/>
</dbReference>
<keyword evidence="3" id="KW-0326">Glycosidase</keyword>
<evidence type="ECO:0000313" key="3">
    <source>
        <dbReference type="EMBL" id="ALK86435.1"/>
    </source>
</evidence>
<dbReference type="InterPro" id="IPR035398">
    <property type="entry name" value="Bac_rhamnosid_C"/>
</dbReference>
<dbReference type="InterPro" id="IPR035396">
    <property type="entry name" value="Bac_rhamnosid6H"/>
</dbReference>
<feature type="domain" description="Alpha-L-rhamnosidase C-terminal" evidence="2">
    <location>
        <begin position="547"/>
        <end position="600"/>
    </location>
</feature>
<evidence type="ECO:0000259" key="1">
    <source>
        <dbReference type="Pfam" id="PF17389"/>
    </source>
</evidence>
<dbReference type="PANTHER" id="PTHR34987">
    <property type="entry name" value="C, PUTATIVE (AFU_ORTHOLOGUE AFUA_3G02880)-RELATED"/>
    <property type="match status" value="1"/>
</dbReference>
<name>A0A0P0L9B6_PHOVU</name>
<dbReference type="SUPFAM" id="SSF48208">
    <property type="entry name" value="Six-hairpin glycosidases"/>
    <property type="match status" value="1"/>
</dbReference>
<protein>
    <submittedName>
        <fullName evidence="3">Alfa-L-rhamnosidase</fullName>
        <ecNumber evidence="3">3.2.1.40</ecNumber>
    </submittedName>
</protein>
<organism evidence="3 4">
    <name type="scientific">Phocaeicola vulgatus</name>
    <name type="common">Bacteroides vulgatus</name>
    <dbReference type="NCBI Taxonomy" id="821"/>
    <lineage>
        <taxon>Bacteria</taxon>
        <taxon>Pseudomonadati</taxon>
        <taxon>Bacteroidota</taxon>
        <taxon>Bacteroidia</taxon>
        <taxon>Bacteroidales</taxon>
        <taxon>Bacteroidaceae</taxon>
        <taxon>Phocaeicola</taxon>
    </lineage>
</organism>
<dbReference type="EMBL" id="CP013020">
    <property type="protein sequence ID" value="ALK86435.1"/>
    <property type="molecule type" value="Genomic_DNA"/>
</dbReference>
<keyword evidence="3" id="KW-0378">Hydrolase</keyword>
<evidence type="ECO:0000259" key="2">
    <source>
        <dbReference type="Pfam" id="PF17390"/>
    </source>
</evidence>
<dbReference type="EC" id="3.2.1.40" evidence="3"/>
<dbReference type="Pfam" id="PF17389">
    <property type="entry name" value="Bac_rhamnosid6H"/>
    <property type="match status" value="1"/>
</dbReference>
<sequence>MHKSKIKDTMELLPAIRKSIIAFVLLPTLLYAGIPPTLQSDASQRMTKDIMNRAYITPKRIVTKYAGCKNNLIKDEHYLLERGNGQSEMNRKKCCIMTSTETEKASLLLDFGSELHGGLKLVMGSSSRREPSLVRIRFGESVGEANSSTSNSEWKVGFSTDDHAKRDIIMEIPRDGMIEIGNTGFRFVRLDLLQNNATISLKEISAILRYRDIPYLGSFECNDQRLNKIWITGAYTVHLNMQEFLWDGIKRDRVVWLGDMHPELMTISRVFGYNEVIPNSLDLACKQFPLPNWMNGMSAYSLWYLINQYEWYHQTGDIDFLKKHSDYISGLIHLINGKVDDAGNETLAPARFLDWPSSGNKAGVEAGYRALIVWAMQDAHQLSLKLGNTSDAQLCLDIINRMKKKILPHNNLKQAASLMAITGLMDPQQACDEVVSVDGGKGFSTFYGYYMLEALAKAGEYEKAIDIINTFWGAMLDLGATTFWEDFNLDWIPNAAPIDEPVPAGKKDIHGDFGAYCYPGFRHSLCHGWSSGPTTWLSDHVLGIKIVDVEHKQISIEPHLGKLEWAKGTYPTPWGVIEVSHEKKADGKIATKVKLPKGVRQI</sequence>
<accession>A0A0P0L9B6</accession>
<dbReference type="Pfam" id="PF17390">
    <property type="entry name" value="Bac_rhamnosid_C"/>
    <property type="match status" value="1"/>
</dbReference>
<reference evidence="4" key="1">
    <citation type="submission" date="2015-10" db="EMBL/GenBank/DDBJ databases">
        <title>Extensive mobilome-driven genome diversification in gut-associated Bacteroides vulgatus mpk.</title>
        <authorList>
            <person name="Beier S."/>
            <person name="Lange A."/>
            <person name="Huson D.H."/>
            <person name="Frick J.-S."/>
            <person name="Autenrieth I.B."/>
        </authorList>
    </citation>
    <scope>NUCLEOTIDE SEQUENCE [LARGE SCALE GENOMIC DNA]</scope>
    <source>
        <strain evidence="4">mpk</strain>
    </source>
</reference>
<dbReference type="AlphaFoldDB" id="A0A0P0L9B6"/>
<proteinExistence type="predicted"/>
<reference evidence="3 4" key="2">
    <citation type="journal article" date="2016" name="Genome Biol. Evol.">
        <title>Extensive mobilome-driven genome diversification in mouse gut-associated Bacteroides vulgatus mpk.</title>
        <authorList>
            <person name="Lange A."/>
            <person name="Beier S."/>
            <person name="Steimle A."/>
            <person name="Autenrieth I.B."/>
            <person name="Huson D.H."/>
            <person name="Frick J.S."/>
        </authorList>
    </citation>
    <scope>NUCLEOTIDE SEQUENCE [LARGE SCALE GENOMIC DNA]</scope>
    <source>
        <strain evidence="4">mpk</strain>
    </source>
</reference>
<dbReference type="Gene3D" id="2.60.420.10">
    <property type="entry name" value="Maltose phosphorylase, domain 3"/>
    <property type="match status" value="1"/>
</dbReference>
<dbReference type="Gene3D" id="1.50.10.10">
    <property type="match status" value="1"/>
</dbReference>
<evidence type="ECO:0000313" key="4">
    <source>
        <dbReference type="Proteomes" id="UP000061587"/>
    </source>
</evidence>
<dbReference type="InterPro" id="IPR012341">
    <property type="entry name" value="6hp_glycosidase-like_sf"/>
</dbReference>
<dbReference type="GO" id="GO:0005975">
    <property type="term" value="P:carbohydrate metabolic process"/>
    <property type="evidence" value="ECO:0007669"/>
    <property type="project" value="InterPro"/>
</dbReference>
<dbReference type="GO" id="GO:0030596">
    <property type="term" value="F:alpha-L-rhamnosidase activity"/>
    <property type="evidence" value="ECO:0007669"/>
    <property type="project" value="UniProtKB-EC"/>
</dbReference>